<evidence type="ECO:0000313" key="7">
    <source>
        <dbReference type="Proteomes" id="UP000011566"/>
    </source>
</evidence>
<dbReference type="PANTHER" id="PTHR30532:SF1">
    <property type="entry name" value="IRON(3+)-HYDROXAMATE-BINDING PROTEIN FHUD"/>
    <property type="match status" value="1"/>
</dbReference>
<feature type="compositionally biased region" description="Low complexity" evidence="4">
    <location>
        <begin position="67"/>
        <end position="82"/>
    </location>
</feature>
<dbReference type="InterPro" id="IPR006311">
    <property type="entry name" value="TAT_signal"/>
</dbReference>
<comment type="caution">
    <text evidence="6">The sequence shown here is derived from an EMBL/GenBank/DDBJ whole genome shotgun (WGS) entry which is preliminary data.</text>
</comment>
<protein>
    <submittedName>
        <fullName evidence="6">Ferrichrome-binding protein</fullName>
    </submittedName>
</protein>
<dbReference type="Proteomes" id="UP000011566">
    <property type="component" value="Unassembled WGS sequence"/>
</dbReference>
<evidence type="ECO:0000313" key="6">
    <source>
        <dbReference type="EMBL" id="EMA40788.1"/>
    </source>
</evidence>
<name>M0M5V4_9EURY</name>
<evidence type="ECO:0000256" key="1">
    <source>
        <dbReference type="ARBA" id="ARBA00004196"/>
    </source>
</evidence>
<dbReference type="InterPro" id="IPR002491">
    <property type="entry name" value="ABC_transptr_periplasmic_BD"/>
</dbReference>
<feature type="compositionally biased region" description="Gly residues" evidence="4">
    <location>
        <begin position="33"/>
        <end position="50"/>
    </location>
</feature>
<sequence length="433" mass="46238">MANDSTMDGRVSRRQWLRSGAVVVGGGLLAGCSGGSGSEGGNSTNGGSGAGTDAANGSGPNSGTGTSGTAESTQSSGTGGSYSVSMAPAGEVSFDGVPEDVMVYSLYAADAMVAYGAGDAVNSLGFSAEAGGNTLSAYYERLDGVSFDSSGLQQLNEGGSGGISVSKEVFYQLDSDLHLIDPALVVSFDGWSQSDVTEIGENVAPWFGNNYSRDHTQPPKPYRSDYQYYTLWEVAEKLSQVFQQHQRFQQLASIHDDLVDRIQSNLPPKNQRPTVAELLFMDGTFYPSKINSPGFGNAHIRPLKATDAFTASDIAYGTSYDFEQMLEVDPDVILHQYGIASYYDVGDIRTTLENDSVASNIAAVENDRVYPSGDPVQGPLMNLFQLEMTAKQLYPDQFGEWPDYSSGDPYPQIPKGEQLFDRTKVANVVTEGN</sequence>
<dbReference type="PROSITE" id="PS51318">
    <property type="entry name" value="TAT"/>
    <property type="match status" value="1"/>
</dbReference>
<dbReference type="AlphaFoldDB" id="M0M5V4"/>
<dbReference type="Pfam" id="PF01497">
    <property type="entry name" value="Peripla_BP_2"/>
    <property type="match status" value="1"/>
</dbReference>
<evidence type="ECO:0000256" key="2">
    <source>
        <dbReference type="ARBA" id="ARBA00022448"/>
    </source>
</evidence>
<dbReference type="PATRIC" id="fig|1132509.6.peg.778"/>
<proteinExistence type="predicted"/>
<dbReference type="InterPro" id="IPR051313">
    <property type="entry name" value="Bact_iron-sidero_bind"/>
</dbReference>
<dbReference type="SUPFAM" id="SSF53807">
    <property type="entry name" value="Helical backbone' metal receptor"/>
    <property type="match status" value="1"/>
</dbReference>
<dbReference type="EMBL" id="AOMB01000009">
    <property type="protein sequence ID" value="EMA40788.1"/>
    <property type="molecule type" value="Genomic_DNA"/>
</dbReference>
<gene>
    <name evidence="6" type="ORF">C447_03301</name>
</gene>
<dbReference type="Gene3D" id="3.40.50.1980">
    <property type="entry name" value="Nitrogenase molybdenum iron protein domain"/>
    <property type="match status" value="1"/>
</dbReference>
<organism evidence="6 7">
    <name type="scientific">Halococcus hamelinensis 100A6</name>
    <dbReference type="NCBI Taxonomy" id="1132509"/>
    <lineage>
        <taxon>Archaea</taxon>
        <taxon>Methanobacteriati</taxon>
        <taxon>Methanobacteriota</taxon>
        <taxon>Stenosarchaea group</taxon>
        <taxon>Halobacteria</taxon>
        <taxon>Halobacteriales</taxon>
        <taxon>Halococcaceae</taxon>
        <taxon>Halococcus</taxon>
    </lineage>
</organism>
<accession>M0M5V4</accession>
<evidence type="ECO:0000259" key="5">
    <source>
        <dbReference type="Pfam" id="PF01497"/>
    </source>
</evidence>
<keyword evidence="3" id="KW-0732">Signal</keyword>
<keyword evidence="7" id="KW-1185">Reference proteome</keyword>
<evidence type="ECO:0000256" key="4">
    <source>
        <dbReference type="SAM" id="MobiDB-lite"/>
    </source>
</evidence>
<feature type="region of interest" description="Disordered" evidence="4">
    <location>
        <begin position="33"/>
        <end position="82"/>
    </location>
</feature>
<dbReference type="OrthoDB" id="304381at2157"/>
<comment type="subcellular location">
    <subcellularLocation>
        <location evidence="1">Cell envelope</location>
    </subcellularLocation>
</comment>
<dbReference type="PANTHER" id="PTHR30532">
    <property type="entry name" value="IRON III DICITRATE-BINDING PERIPLASMIC PROTEIN"/>
    <property type="match status" value="1"/>
</dbReference>
<feature type="domain" description="Fe/B12 periplasmic-binding" evidence="5">
    <location>
        <begin position="229"/>
        <end position="370"/>
    </location>
</feature>
<dbReference type="RefSeq" id="WP_007690871.1">
    <property type="nucleotide sequence ID" value="NZ_AJRK01000058.1"/>
</dbReference>
<dbReference type="eggNOG" id="arCOG06180">
    <property type="taxonomic scope" value="Archaea"/>
</dbReference>
<reference evidence="6 7" key="1">
    <citation type="journal article" date="2014" name="PLoS Genet.">
        <title>Phylogenetically driven sequencing of extremely halophilic archaea reveals strategies for static and dynamic osmo-response.</title>
        <authorList>
            <person name="Becker E.A."/>
            <person name="Seitzer P.M."/>
            <person name="Tritt A."/>
            <person name="Larsen D."/>
            <person name="Krusor M."/>
            <person name="Yao A.I."/>
            <person name="Wu D."/>
            <person name="Madern D."/>
            <person name="Eisen J.A."/>
            <person name="Darling A.E."/>
            <person name="Facciotti M.T."/>
        </authorList>
    </citation>
    <scope>NUCLEOTIDE SEQUENCE [LARGE SCALE GENOMIC DNA]</scope>
    <source>
        <strain evidence="6 7">100A6</strain>
    </source>
</reference>
<keyword evidence="2" id="KW-0813">Transport</keyword>
<evidence type="ECO:0000256" key="3">
    <source>
        <dbReference type="ARBA" id="ARBA00022729"/>
    </source>
</evidence>